<protein>
    <submittedName>
        <fullName evidence="5">Myo-inositol 2-dehydrogenase</fullName>
    </submittedName>
</protein>
<dbReference type="PANTHER" id="PTHR43708">
    <property type="entry name" value="CONSERVED EXPRESSED OXIDOREDUCTASE (EUROFUNG)"/>
    <property type="match status" value="1"/>
</dbReference>
<dbReference type="Proteomes" id="UP000094936">
    <property type="component" value="Unassembled WGS sequence"/>
</dbReference>
<dbReference type="InterPro" id="IPR000683">
    <property type="entry name" value="Gfo/Idh/MocA-like_OxRdtase_N"/>
</dbReference>
<comment type="similarity">
    <text evidence="1">Belongs to the Gfo/Idh/MocA family.</text>
</comment>
<dbReference type="SUPFAM" id="SSF51735">
    <property type="entry name" value="NAD(P)-binding Rossmann-fold domains"/>
    <property type="match status" value="1"/>
</dbReference>
<comment type="caution">
    <text evidence="5">The sequence shown here is derived from an EMBL/GenBank/DDBJ whole genome shotgun (WGS) entry which is preliminary data.</text>
</comment>
<dbReference type="GO" id="GO:0000166">
    <property type="term" value="F:nucleotide binding"/>
    <property type="evidence" value="ECO:0007669"/>
    <property type="project" value="InterPro"/>
</dbReference>
<dbReference type="InterPro" id="IPR004104">
    <property type="entry name" value="Gfo/Idh/MocA-like_OxRdtase_C"/>
</dbReference>
<dbReference type="EMBL" id="LYBM01000013">
    <property type="protein sequence ID" value="ODA33747.1"/>
    <property type="molecule type" value="Genomic_DNA"/>
</dbReference>
<dbReference type="Pfam" id="PF02894">
    <property type="entry name" value="GFO_IDH_MocA_C"/>
    <property type="match status" value="1"/>
</dbReference>
<proteinExistence type="inferred from homology"/>
<dbReference type="InterPro" id="IPR036291">
    <property type="entry name" value="NAD(P)-bd_dom_sf"/>
</dbReference>
<dbReference type="AlphaFoldDB" id="A0A1C3EKI3"/>
<sequence length="342" mass="37754">MIRTGLIGFGVSSTIFHIPFLSALSELSITAVVSSRPNEVEAVLPTASCYSTIEEMLLKSELDLIVITSPNDTHFNYAKQALESDCHVLVEKPFVIRSGEGLQLIKIARERNKILCPFQNRRWDGDFLTVKSLIESGELGSVRLFESHFDRYRPNVSGRWRELPGAGTGMLFDLGSHLIDQALLLFGDPSAISARSHAMRPESQAVDYFRVVLHYSDKEVILGSSPFRSGHGLRFEVQGTIATFTSYGVDIQEKQLRAGLSTSAPDFGVQNHPGTIEVGDGKETRDIALERGCYSELFARLAEAIIDGKPSPINAEDATKVIYAIELAQHAADTGKAHRWEF</sequence>
<keyword evidence="6" id="KW-1185">Reference proteome</keyword>
<reference evidence="5 6" key="1">
    <citation type="submission" date="2016-05" db="EMBL/GenBank/DDBJ databases">
        <title>Genomic Taxonomy of the Vibrionaceae.</title>
        <authorList>
            <person name="Gomez-Gil B."/>
            <person name="Enciso-Ibarra J."/>
        </authorList>
    </citation>
    <scope>NUCLEOTIDE SEQUENCE [LARGE SCALE GENOMIC DNA]</scope>
    <source>
        <strain evidence="5 6">CAIM 1920</strain>
    </source>
</reference>
<name>A0A1C3EKI3_9GAMM</name>
<dbReference type="Gene3D" id="3.40.50.720">
    <property type="entry name" value="NAD(P)-binding Rossmann-like Domain"/>
    <property type="match status" value="1"/>
</dbReference>
<evidence type="ECO:0000256" key="1">
    <source>
        <dbReference type="ARBA" id="ARBA00010928"/>
    </source>
</evidence>
<gene>
    <name evidence="5" type="ORF">A8L45_08920</name>
</gene>
<dbReference type="OrthoDB" id="9774191at2"/>
<dbReference type="RefSeq" id="WP_068901393.1">
    <property type="nucleotide sequence ID" value="NZ_JBHUIF010000015.1"/>
</dbReference>
<organism evidence="5 6">
    <name type="scientific">Veronia pacifica</name>
    <dbReference type="NCBI Taxonomy" id="1080227"/>
    <lineage>
        <taxon>Bacteria</taxon>
        <taxon>Pseudomonadati</taxon>
        <taxon>Pseudomonadota</taxon>
        <taxon>Gammaproteobacteria</taxon>
        <taxon>Vibrionales</taxon>
        <taxon>Vibrionaceae</taxon>
        <taxon>Veronia</taxon>
    </lineage>
</organism>
<dbReference type="PANTHER" id="PTHR43708:SF5">
    <property type="entry name" value="CONSERVED EXPRESSED OXIDOREDUCTASE (EUROFUNG)-RELATED"/>
    <property type="match status" value="1"/>
</dbReference>
<evidence type="ECO:0000259" key="3">
    <source>
        <dbReference type="Pfam" id="PF01408"/>
    </source>
</evidence>
<feature type="domain" description="Gfo/Idh/MocA-like oxidoreductase C-terminal" evidence="4">
    <location>
        <begin position="131"/>
        <end position="336"/>
    </location>
</feature>
<dbReference type="Gene3D" id="3.30.360.10">
    <property type="entry name" value="Dihydrodipicolinate Reductase, domain 2"/>
    <property type="match status" value="1"/>
</dbReference>
<evidence type="ECO:0000259" key="4">
    <source>
        <dbReference type="Pfam" id="PF02894"/>
    </source>
</evidence>
<dbReference type="STRING" id="1080227.A8L45_08920"/>
<dbReference type="GO" id="GO:0016491">
    <property type="term" value="F:oxidoreductase activity"/>
    <property type="evidence" value="ECO:0007669"/>
    <property type="project" value="UniProtKB-KW"/>
</dbReference>
<evidence type="ECO:0000313" key="5">
    <source>
        <dbReference type="EMBL" id="ODA33747.1"/>
    </source>
</evidence>
<evidence type="ECO:0000313" key="6">
    <source>
        <dbReference type="Proteomes" id="UP000094936"/>
    </source>
</evidence>
<keyword evidence="2" id="KW-0560">Oxidoreductase</keyword>
<feature type="domain" description="Gfo/Idh/MocA-like oxidoreductase N-terminal" evidence="3">
    <location>
        <begin position="2"/>
        <end position="115"/>
    </location>
</feature>
<accession>A0A1C3EKI3</accession>
<dbReference type="InterPro" id="IPR051317">
    <property type="entry name" value="Gfo/Idh/MocA_oxidoreduct"/>
</dbReference>
<dbReference type="Pfam" id="PF01408">
    <property type="entry name" value="GFO_IDH_MocA"/>
    <property type="match status" value="1"/>
</dbReference>
<evidence type="ECO:0000256" key="2">
    <source>
        <dbReference type="ARBA" id="ARBA00023002"/>
    </source>
</evidence>